<protein>
    <submittedName>
        <fullName evidence="1">Uncharacterized protein</fullName>
    </submittedName>
</protein>
<gene>
    <name evidence="1" type="ORF">LCGC14_0740290</name>
</gene>
<sequence>MGAVQRFPVGASMPIGASMPRPLPWTYHRSQIPDRFVLARWRRVAARIAREKGALTACGICKRPLHSYGRLMLKHPMSHGKSRKRKICRICADLLTTFLDVMEWYGASDNLPAELWHDYRLEDPEGYPLEKRED</sequence>
<organism evidence="1">
    <name type="scientific">marine sediment metagenome</name>
    <dbReference type="NCBI Taxonomy" id="412755"/>
    <lineage>
        <taxon>unclassified sequences</taxon>
        <taxon>metagenomes</taxon>
        <taxon>ecological metagenomes</taxon>
    </lineage>
</organism>
<comment type="caution">
    <text evidence="1">The sequence shown here is derived from an EMBL/GenBank/DDBJ whole genome shotgun (WGS) entry which is preliminary data.</text>
</comment>
<dbReference type="EMBL" id="LAZR01001745">
    <property type="protein sequence ID" value="KKN39750.1"/>
    <property type="molecule type" value="Genomic_DNA"/>
</dbReference>
<name>A0A0F9Q6Y3_9ZZZZ</name>
<reference evidence="1" key="1">
    <citation type="journal article" date="2015" name="Nature">
        <title>Complex archaea that bridge the gap between prokaryotes and eukaryotes.</title>
        <authorList>
            <person name="Spang A."/>
            <person name="Saw J.H."/>
            <person name="Jorgensen S.L."/>
            <person name="Zaremba-Niedzwiedzka K."/>
            <person name="Martijn J."/>
            <person name="Lind A.E."/>
            <person name="van Eijk R."/>
            <person name="Schleper C."/>
            <person name="Guy L."/>
            <person name="Ettema T.J."/>
        </authorList>
    </citation>
    <scope>NUCLEOTIDE SEQUENCE</scope>
</reference>
<dbReference type="AlphaFoldDB" id="A0A0F9Q6Y3"/>
<accession>A0A0F9Q6Y3</accession>
<evidence type="ECO:0000313" key="1">
    <source>
        <dbReference type="EMBL" id="KKN39750.1"/>
    </source>
</evidence>
<proteinExistence type="predicted"/>